<dbReference type="InterPro" id="IPR036388">
    <property type="entry name" value="WH-like_DNA-bd_sf"/>
</dbReference>
<dbReference type="InterPro" id="IPR036390">
    <property type="entry name" value="WH_DNA-bd_sf"/>
</dbReference>
<keyword evidence="6" id="KW-1185">Reference proteome</keyword>
<dbReference type="InterPro" id="IPR028978">
    <property type="entry name" value="Chorismate_lyase_/UTRA_dom_sf"/>
</dbReference>
<dbReference type="OrthoDB" id="9813468at2"/>
<dbReference type="Pfam" id="PF00392">
    <property type="entry name" value="GntR"/>
    <property type="match status" value="1"/>
</dbReference>
<dbReference type="CDD" id="cd07377">
    <property type="entry name" value="WHTH_GntR"/>
    <property type="match status" value="1"/>
</dbReference>
<keyword evidence="1" id="KW-0805">Transcription regulation</keyword>
<dbReference type="GO" id="GO:0003677">
    <property type="term" value="F:DNA binding"/>
    <property type="evidence" value="ECO:0007669"/>
    <property type="project" value="UniProtKB-KW"/>
</dbReference>
<dbReference type="AlphaFoldDB" id="A0A1M6Q7F5"/>
<dbReference type="SUPFAM" id="SSF46785">
    <property type="entry name" value="Winged helix' DNA-binding domain"/>
    <property type="match status" value="1"/>
</dbReference>
<protein>
    <submittedName>
        <fullName evidence="5">GntR family transcriptional regulator</fullName>
    </submittedName>
</protein>
<dbReference type="InterPro" id="IPR000524">
    <property type="entry name" value="Tscrpt_reg_HTH_GntR"/>
</dbReference>
<dbReference type="SMART" id="SM00345">
    <property type="entry name" value="HTH_GNTR"/>
    <property type="match status" value="1"/>
</dbReference>
<evidence type="ECO:0000256" key="2">
    <source>
        <dbReference type="ARBA" id="ARBA00023125"/>
    </source>
</evidence>
<name>A0A1M6Q7F5_9FIRM</name>
<dbReference type="PROSITE" id="PS50949">
    <property type="entry name" value="HTH_GNTR"/>
    <property type="match status" value="1"/>
</dbReference>
<sequence>MKLDNTIVTPLYKQLEEKFQKEIENGERPAGSRFPTENELSEQYKVSRVTVRKALSRLTDMGYLDRKSGKGTFVAEKKLQRGLSKGVIGFTEMCQLMGVKPGARIIKIALEDPTPREMELMHLESDEKILVLERIRYADDKPVILELNKFPESFSFLFSENLNDSSLYEILKEKHNIVFNDSSKTLDIIFAASKEAKALNISKGYPLLRIDSILQDTNNNMFNLSQQLCIGDKFKLIV</sequence>
<dbReference type="STRING" id="1121322.SAMN02745136_01893"/>
<accession>A0A1M6Q7F5</accession>
<dbReference type="Proteomes" id="UP000184386">
    <property type="component" value="Unassembled WGS sequence"/>
</dbReference>
<dbReference type="SUPFAM" id="SSF64288">
    <property type="entry name" value="Chorismate lyase-like"/>
    <property type="match status" value="1"/>
</dbReference>
<dbReference type="Gene3D" id="1.10.10.10">
    <property type="entry name" value="Winged helix-like DNA-binding domain superfamily/Winged helix DNA-binding domain"/>
    <property type="match status" value="1"/>
</dbReference>
<dbReference type="Pfam" id="PF07702">
    <property type="entry name" value="UTRA"/>
    <property type="match status" value="1"/>
</dbReference>
<dbReference type="GO" id="GO:0045892">
    <property type="term" value="P:negative regulation of DNA-templated transcription"/>
    <property type="evidence" value="ECO:0007669"/>
    <property type="project" value="TreeGrafter"/>
</dbReference>
<dbReference type="PANTHER" id="PTHR44846:SF1">
    <property type="entry name" value="MANNOSYL-D-GLYCERATE TRANSPORT_METABOLISM SYSTEM REPRESSOR MNGR-RELATED"/>
    <property type="match status" value="1"/>
</dbReference>
<dbReference type="Gene3D" id="3.40.1410.10">
    <property type="entry name" value="Chorismate lyase-like"/>
    <property type="match status" value="1"/>
</dbReference>
<dbReference type="InterPro" id="IPR050679">
    <property type="entry name" value="Bact_HTH_transcr_reg"/>
</dbReference>
<keyword evidence="3" id="KW-0804">Transcription</keyword>
<evidence type="ECO:0000259" key="4">
    <source>
        <dbReference type="PROSITE" id="PS50949"/>
    </source>
</evidence>
<dbReference type="RefSeq" id="WP_073275116.1">
    <property type="nucleotide sequence ID" value="NZ_FRAC01000009.1"/>
</dbReference>
<dbReference type="InterPro" id="IPR011663">
    <property type="entry name" value="UTRA"/>
</dbReference>
<gene>
    <name evidence="5" type="ORF">SAMN02745136_01893</name>
</gene>
<dbReference type="FunFam" id="1.10.10.10:FF:000079">
    <property type="entry name" value="GntR family transcriptional regulator"/>
    <property type="match status" value="1"/>
</dbReference>
<proteinExistence type="predicted"/>
<dbReference type="GO" id="GO:0003700">
    <property type="term" value="F:DNA-binding transcription factor activity"/>
    <property type="evidence" value="ECO:0007669"/>
    <property type="project" value="InterPro"/>
</dbReference>
<evidence type="ECO:0000256" key="3">
    <source>
        <dbReference type="ARBA" id="ARBA00023163"/>
    </source>
</evidence>
<dbReference type="SMART" id="SM00866">
    <property type="entry name" value="UTRA"/>
    <property type="match status" value="1"/>
</dbReference>
<dbReference type="PANTHER" id="PTHR44846">
    <property type="entry name" value="MANNOSYL-D-GLYCERATE TRANSPORT/METABOLISM SYSTEM REPRESSOR MNGR-RELATED"/>
    <property type="match status" value="1"/>
</dbReference>
<reference evidence="5 6" key="1">
    <citation type="submission" date="2016-11" db="EMBL/GenBank/DDBJ databases">
        <authorList>
            <person name="Jaros S."/>
            <person name="Januszkiewicz K."/>
            <person name="Wedrychowicz H."/>
        </authorList>
    </citation>
    <scope>NUCLEOTIDE SEQUENCE [LARGE SCALE GENOMIC DNA]</scope>
    <source>
        <strain evidence="5 6">DSM 15929</strain>
    </source>
</reference>
<keyword evidence="2" id="KW-0238">DNA-binding</keyword>
<evidence type="ECO:0000313" key="6">
    <source>
        <dbReference type="Proteomes" id="UP000184386"/>
    </source>
</evidence>
<feature type="domain" description="HTH gntR-type" evidence="4">
    <location>
        <begin position="9"/>
        <end position="77"/>
    </location>
</feature>
<evidence type="ECO:0000256" key="1">
    <source>
        <dbReference type="ARBA" id="ARBA00023015"/>
    </source>
</evidence>
<organism evidence="5 6">
    <name type="scientific">Anaerocolumna jejuensis DSM 15929</name>
    <dbReference type="NCBI Taxonomy" id="1121322"/>
    <lineage>
        <taxon>Bacteria</taxon>
        <taxon>Bacillati</taxon>
        <taxon>Bacillota</taxon>
        <taxon>Clostridia</taxon>
        <taxon>Lachnospirales</taxon>
        <taxon>Lachnospiraceae</taxon>
        <taxon>Anaerocolumna</taxon>
    </lineage>
</organism>
<dbReference type="PRINTS" id="PR00035">
    <property type="entry name" value="HTHGNTR"/>
</dbReference>
<dbReference type="EMBL" id="FRAC01000009">
    <property type="protein sequence ID" value="SHK16078.1"/>
    <property type="molecule type" value="Genomic_DNA"/>
</dbReference>
<evidence type="ECO:0000313" key="5">
    <source>
        <dbReference type="EMBL" id="SHK16078.1"/>
    </source>
</evidence>